<accession>A0A8H4W6R9</accession>
<feature type="transmembrane region" description="Helical" evidence="1">
    <location>
        <begin position="12"/>
        <end position="35"/>
    </location>
</feature>
<feature type="transmembrane region" description="Helical" evidence="1">
    <location>
        <begin position="55"/>
        <end position="79"/>
    </location>
</feature>
<dbReference type="AlphaFoldDB" id="A0A8H4W6R9"/>
<protein>
    <submittedName>
        <fullName evidence="2">Uncharacterized protein</fullName>
    </submittedName>
</protein>
<gene>
    <name evidence="2" type="ORF">G7Y89_g5136</name>
</gene>
<evidence type="ECO:0000313" key="3">
    <source>
        <dbReference type="Proteomes" id="UP000566819"/>
    </source>
</evidence>
<dbReference type="OrthoDB" id="10466211at2759"/>
<name>A0A8H4W6R9_9HELO</name>
<keyword evidence="1" id="KW-0812">Transmembrane</keyword>
<keyword evidence="1" id="KW-1133">Transmembrane helix</keyword>
<feature type="transmembrane region" description="Helical" evidence="1">
    <location>
        <begin position="86"/>
        <end position="104"/>
    </location>
</feature>
<sequence length="317" mass="35614">MFANSQLYSTERWMVLFVFDSSLRYVLLGIYFWLFDNSFAKPLESVDLILTGLEALGMGTSIFLINDIFILALVIKVVAALELPKFLICVTLFIHYALSFNSLAKLCLAIFLLSLSSVSGAFKCWYGYHIISPPREPILSHLRANDTTIHMDSYNESQGPLSLAYRCQKEEGQEWNHRWVPEDRASCSEGDHLLQQASASSHSLPFPPKAPSRVAKNATPTALSSLQSNSLQERVHFTGEQVGRELEALDHNTAPSVQLRFQTYPYFHIRTRFFQGGPLDIIARLAIILTTLELILAIPSILIASDVGTFYTRLLPP</sequence>
<keyword evidence="3" id="KW-1185">Reference proteome</keyword>
<evidence type="ECO:0000256" key="1">
    <source>
        <dbReference type="SAM" id="Phobius"/>
    </source>
</evidence>
<reference evidence="2 3" key="1">
    <citation type="submission" date="2020-03" db="EMBL/GenBank/DDBJ databases">
        <title>Draft Genome Sequence of Cudoniella acicularis.</title>
        <authorList>
            <person name="Buettner E."/>
            <person name="Kellner H."/>
        </authorList>
    </citation>
    <scope>NUCLEOTIDE SEQUENCE [LARGE SCALE GENOMIC DNA]</scope>
    <source>
        <strain evidence="2 3">DSM 108380</strain>
    </source>
</reference>
<feature type="transmembrane region" description="Helical" evidence="1">
    <location>
        <begin position="110"/>
        <end position="128"/>
    </location>
</feature>
<proteinExistence type="predicted"/>
<keyword evidence="1" id="KW-0472">Membrane</keyword>
<evidence type="ECO:0000313" key="2">
    <source>
        <dbReference type="EMBL" id="KAF4632984.1"/>
    </source>
</evidence>
<feature type="transmembrane region" description="Helical" evidence="1">
    <location>
        <begin position="281"/>
        <end position="304"/>
    </location>
</feature>
<dbReference type="Proteomes" id="UP000566819">
    <property type="component" value="Unassembled WGS sequence"/>
</dbReference>
<dbReference type="EMBL" id="JAAMPI010000300">
    <property type="protein sequence ID" value="KAF4632984.1"/>
    <property type="molecule type" value="Genomic_DNA"/>
</dbReference>
<comment type="caution">
    <text evidence="2">The sequence shown here is derived from an EMBL/GenBank/DDBJ whole genome shotgun (WGS) entry which is preliminary data.</text>
</comment>
<organism evidence="2 3">
    <name type="scientific">Cudoniella acicularis</name>
    <dbReference type="NCBI Taxonomy" id="354080"/>
    <lineage>
        <taxon>Eukaryota</taxon>
        <taxon>Fungi</taxon>
        <taxon>Dikarya</taxon>
        <taxon>Ascomycota</taxon>
        <taxon>Pezizomycotina</taxon>
        <taxon>Leotiomycetes</taxon>
        <taxon>Helotiales</taxon>
        <taxon>Tricladiaceae</taxon>
        <taxon>Cudoniella</taxon>
    </lineage>
</organism>